<organism evidence="1 2">
    <name type="scientific">Rhodovulum euryhalinum</name>
    <dbReference type="NCBI Taxonomy" id="35805"/>
    <lineage>
        <taxon>Bacteria</taxon>
        <taxon>Pseudomonadati</taxon>
        <taxon>Pseudomonadota</taxon>
        <taxon>Alphaproteobacteria</taxon>
        <taxon>Rhodobacterales</taxon>
        <taxon>Paracoccaceae</taxon>
        <taxon>Rhodovulum</taxon>
    </lineage>
</organism>
<keyword evidence="2" id="KW-1185">Reference proteome</keyword>
<dbReference type="Gene3D" id="3.90.550.10">
    <property type="entry name" value="Spore Coat Polysaccharide Biosynthesis Protein SpsA, Chain A"/>
    <property type="match status" value="1"/>
</dbReference>
<accession>A0A4R2KMQ9</accession>
<dbReference type="EMBL" id="SLWW01000005">
    <property type="protein sequence ID" value="TCO72046.1"/>
    <property type="molecule type" value="Genomic_DNA"/>
</dbReference>
<dbReference type="Proteomes" id="UP000295142">
    <property type="component" value="Unassembled WGS sequence"/>
</dbReference>
<dbReference type="Pfam" id="PF13704">
    <property type="entry name" value="Glyco_tranf_2_4"/>
    <property type="match status" value="1"/>
</dbReference>
<evidence type="ECO:0000313" key="2">
    <source>
        <dbReference type="Proteomes" id="UP000295142"/>
    </source>
</evidence>
<dbReference type="AlphaFoldDB" id="A0A4R2KMQ9"/>
<proteinExistence type="predicted"/>
<keyword evidence="1" id="KW-0808">Transferase</keyword>
<evidence type="ECO:0000313" key="1">
    <source>
        <dbReference type="EMBL" id="TCO72046.1"/>
    </source>
</evidence>
<reference evidence="1 2" key="1">
    <citation type="submission" date="2019-03" db="EMBL/GenBank/DDBJ databases">
        <title>Genomic Encyclopedia of Type Strains, Phase IV (KMG-IV): sequencing the most valuable type-strain genomes for metagenomic binning, comparative biology and taxonomic classification.</title>
        <authorList>
            <person name="Goeker M."/>
        </authorList>
    </citation>
    <scope>NUCLEOTIDE SEQUENCE [LARGE SCALE GENOMIC DNA]</scope>
    <source>
        <strain evidence="1 2">DSM 4868</strain>
    </source>
</reference>
<dbReference type="SUPFAM" id="SSF53448">
    <property type="entry name" value="Nucleotide-diphospho-sugar transferases"/>
    <property type="match status" value="1"/>
</dbReference>
<protein>
    <submittedName>
        <fullName evidence="1">Glycosyltransferase involved in cell wall biosynthesis</fullName>
    </submittedName>
</protein>
<gene>
    <name evidence="1" type="ORF">EV655_105152</name>
</gene>
<name>A0A4R2KMQ9_9RHOB</name>
<dbReference type="GO" id="GO:0016740">
    <property type="term" value="F:transferase activity"/>
    <property type="evidence" value="ECO:0007669"/>
    <property type="project" value="UniProtKB-KW"/>
</dbReference>
<dbReference type="InterPro" id="IPR029044">
    <property type="entry name" value="Nucleotide-diphossugar_trans"/>
</dbReference>
<dbReference type="RefSeq" id="WP_165905303.1">
    <property type="nucleotide sequence ID" value="NZ_SLWW01000005.1"/>
</dbReference>
<sequence>MTAAARPGQPPRLTAILACRNAAPTLGRLLEHLARQGAETIVMDHGSTDDTPAIARAHLGAPVTRIVDHPFDGVFDLTRQLRLKREIIRGLGGEGWVLHADADEFLDSPDGTPLREYLALWDESGVLAFDCAEYMFLPRNEGEAHDPARFETTMRHYLPFRERDPKQRLFRADAPLGMWMRTGGHSISAAPSRIAPVALRLRHYFALSLDQVRAEYLSRVFAPGDIARRWHGSRMGAVRYQVVAPAGAGFRSIDAGWSHDGAVTELPLFRPLRAELAPPDSGTQTDLGLVAGPEAVAEMAAAHLARGLPGLRIARVAAPAAGGPPVLHLLAHPACGAPVDGAGQRDHSEAWLRRIAFARQAALAPGARYAELRAEDVEADPEALIAAVRGVMLAPPAHAAGFLARPARPVRAEPFPAAIRAITGALARDLGYV</sequence>
<comment type="caution">
    <text evidence="1">The sequence shown here is derived from an EMBL/GenBank/DDBJ whole genome shotgun (WGS) entry which is preliminary data.</text>
</comment>